<evidence type="ECO:0000313" key="2">
    <source>
        <dbReference type="EMBL" id="KAF4654877.1"/>
    </source>
</evidence>
<dbReference type="InterPro" id="IPR016024">
    <property type="entry name" value="ARM-type_fold"/>
</dbReference>
<dbReference type="PANTHER" id="PTHR38899:SF1">
    <property type="entry name" value="PROTEIN KINASE"/>
    <property type="match status" value="1"/>
</dbReference>
<feature type="compositionally biased region" description="Low complexity" evidence="1">
    <location>
        <begin position="2229"/>
        <end position="2245"/>
    </location>
</feature>
<evidence type="ECO:0000313" key="3">
    <source>
        <dbReference type="Proteomes" id="UP000572268"/>
    </source>
</evidence>
<feature type="compositionally biased region" description="Polar residues" evidence="1">
    <location>
        <begin position="2079"/>
        <end position="2090"/>
    </location>
</feature>
<comment type="caution">
    <text evidence="2">The sequence shown here is derived from an EMBL/GenBank/DDBJ whole genome shotgun (WGS) entry which is preliminary data.</text>
</comment>
<feature type="region of interest" description="Disordered" evidence="1">
    <location>
        <begin position="2195"/>
        <end position="2383"/>
    </location>
</feature>
<dbReference type="EMBL" id="JABANN010000684">
    <property type="protein sequence ID" value="KAF4654877.1"/>
    <property type="molecule type" value="Genomic_DNA"/>
</dbReference>
<dbReference type="Proteomes" id="UP000572268">
    <property type="component" value="Unassembled WGS sequence"/>
</dbReference>
<dbReference type="InterPro" id="IPR036412">
    <property type="entry name" value="HAD-like_sf"/>
</dbReference>
<sequence>ASAPRPLNCLAVITMLEHHIPLTDPSTVKALHQTLLDGTDCPAGAQNSSVAALLGSWSAVLSSAGSSEYHHLRSEVDRKLLVGYTKTQGRLTIAQGLIDMATAATDLVTSLQCGESVFAEPLGHCLLAALVRLLRTFDATSTNFASADMSSAVVQCLRAASSATDELFSSDAYDLCLQAVSNSPESTGPWSLIHMMSGLNPGPAAREQLAGTAVESCWLKLSELPSGIYRRRSHSHVVLTQSVYAYELFFTSLLGLPISAEVLEMYPSPIIRIGSEFAVLRLDNGERLVRLNLPHDQPLRPAHMALSLLAVVSDNSARLADRFTLLRPIADLVAAAFDVARILVEAGSCGEEEDIARLWAVGLTLRKSKGLAGPVNQGALRLLTVLVQRHSTSDDVNYYLERLCEDLSGSCHELDGTIPSKSLVQLLIALVKHQPSTTWPRRAVGRVVMSVMPKWLSNLGPQSILPDCLELLDDLLNRCLRPFGADGLKVTRAEADRISHMGRGSHQSGSVTAAKTLLAVRAEQSSLVADLLSDGAVYAALLSMVQRPPVETDSSSASTSQKTKRARHYVNPLRRSCPTTNDKAQSLAGEVQLRAVKALTTLFECSDSLADDEVYASLAGLILGDEMVAVTTDALPAWLAVYILEYDSSPAVALAATNALKALCVYLSRRGVHLVTHAEGPTSRLMPRLVKYLVEHKSKIAEFRDLLTVGLQTQPTVFIHLPKLKDLAEALQKSYHSEALLHLSQRHKIYQYLDLDLLLQHAERAVDAEMLLSVASQGLAARDPKVKGFVPKILGNEKLLKLIFGDHQDDWAAGEPFSEGWQKEGQQQPGGWIVPSREEVDDTGLLNAFLERYGLRKEFIDDCNGMVHIPTIEAICRAMKVVEDSSASGVRIVAWKRINKSAARNLRRIHVLDVLTSVVREAVMLTISSADDATTKDDTKVDTSPCLKNTLRVFTLYQHRLVINRQLYVGMLGLLQRLLSRPESSSDGAAADSYVSSLVLPPGDSLVVDASPLSMQELSKALHGLTKTLEVEVDMTDASDPRQAARGLWRLWSTVVGLIMQRAAASDLPKQDMEGLAPLVTELLRAALDRQSPALQHCPQSCCDILTHALSICPSCRTSHLMTCIQECGIVHRVGSGHIGVLIALLQSIGTPPSQLSPLLAGRKTKLKRVYTGPAYVKGTRAPAYQDWLADLYVATRVIEVTRTSVLPESEQWPAHVLARGAHCGDLAGLEEASLVASLLRSSGRSVPGGFAYAALLTQDVDTMYPKSRVEKLQGRCDIQSIFDDEVVTVGANAPSIYTQRIYWLCLDIIECTVLAPSPSPSDHAFNAHFEALLDCIRRTCDFIAATLCSPEALRRSLLMCRWKGQIAVPLSLWLCPQSLETRSGVATAHPPTPKAAAAKENKEPLSPLHGAFDAAFKQKDGYTYKSTSALTDVSPHYDALCWGVSPLLPREAFVTETGAMLADLCPAHVTVDEWIEKCSRTLELAAMRLLALTDVSKSSSKPRAAYDVLATVRSEEMFSTPGTITDRCRDSVDLVLLRLQNLVQKTMATDPVPIPPMVEEPQLWALAGYTRCFGMERVQAAEVVMIRELLEDDRFRGNRVGEDKVVRVIGEVLRSENVDGGRTLLLHDRGSCVWADVTEMWKPFEHVAIGSWVTVIAILRPGVARVLPEDLNRQHPQLFTTQQCIDEAGMDVPELKVGLLIPCVEVDVVVDMTVYERCVKVESGPAAVVTDEVGMGEVILEISGRALEPAEAGNGAKEAVAAGGDDDDDAVMTPRQENKGPEIPPDAVVEAPYYEMKVLITTPEYSGVPRGGFLISNSAKRVASVLLTDPEPSPVFSFRDKVPDPSKSDFLLILSSIRRRGPAIHMLSLGEVTVLGKDLECIAALVELLEEGYIYACDFGELRFTTEAIVALLAALRGENLHRPPPTNLAFVFLDAALGLTNVQIQDIKDTTRRRRCADKKLLPRQVDRLHGAWLQPESFEWIMSSENLTRCFWRPYQERLFWERMGFKVPVVKKGVNDPNKWVNYYVQELTKRFHRGSINASMLDNVDPNDRSYLDDCLKQWSKVSLMRMKARLRPSSASSAGAQKSESPAAKRARTISSIAAPKSAAQRGSSDAASSGGNSVRRSPRVSKDTAHKALVLKRAIPKSGVPSHSPPPGVISVGAAQAAMVGTGGTHATTTTIRPSVPKAAELAKTSATIVPKAKRATPKPSGGLPSAVPPPLSGTGRLGAARGAGAAAAAAAKAGAREENSQKAPHASPIEGGSPRGPVGEPKSSSSSPTSNGIQGQAMNVQASGGLSESEIRRVVASQLDMSSLTRRTQFTLKAPPPPPPPPAAATAKASPRLKAAAAKSKPTIDIPDDDTQSSAPPTPVSDEEQPEPGKIGAIAARLAAMNKTPTGSPVVGSPAAVSAKKSPLPRGKGMTLGESPKPAPKLEAHTVEANQNSSRTCRPTAPKMNAEPEISSGGSSAETAVIFDWDDTLLPSSFVVNSTETLSEVLSAVRPLQARVIGLLERALALSHRYVFILSSSGPGWVEQSCRLYYPQALPLLSKVTIVHANEFCREFAMVNLQFRNYCNSAYFRSPKLASVLAILPALQPEPRRVVLIGDQYADVSIAEALRQRGGDIRTCLFAVEPTARELGRELDWLLDGDMLGRLCVDEELSQRNFALKRSSGTSERSTEDGGSERSSSFSDGDHLGGIPPTGYDVPEPRRPAMQKSAAVITRGVGQELKDGLPLESPNDRGAHILLDVQKWCFKDIILLRTRSFYVMSQESPNEDPELAEAIRLSLIDSEAEQTKR</sequence>
<accession>A0A7J6L6Q7</accession>
<feature type="non-terminal residue" evidence="2">
    <location>
        <position position="2797"/>
    </location>
</feature>
<feature type="compositionally biased region" description="Low complexity" evidence="1">
    <location>
        <begin position="2336"/>
        <end position="2353"/>
    </location>
</feature>
<reference evidence="2 3" key="1">
    <citation type="submission" date="2020-04" db="EMBL/GenBank/DDBJ databases">
        <title>Perkinsus olseni comparative genomics.</title>
        <authorList>
            <person name="Bogema D.R."/>
        </authorList>
    </citation>
    <scope>NUCLEOTIDE SEQUENCE [LARGE SCALE GENOMIC DNA]</scope>
    <source>
        <strain evidence="2">ATCC PRA-31</strain>
    </source>
</reference>
<dbReference type="SUPFAM" id="SSF48371">
    <property type="entry name" value="ARM repeat"/>
    <property type="match status" value="1"/>
</dbReference>
<feature type="region of interest" description="Disordered" evidence="1">
    <location>
        <begin position="1752"/>
        <end position="1787"/>
    </location>
</feature>
<evidence type="ECO:0000256" key="1">
    <source>
        <dbReference type="SAM" id="MobiDB-lite"/>
    </source>
</evidence>
<feature type="region of interest" description="Disordered" evidence="1">
    <location>
        <begin position="550"/>
        <end position="569"/>
    </location>
</feature>
<feature type="compositionally biased region" description="Pro residues" evidence="1">
    <location>
        <begin position="2326"/>
        <end position="2335"/>
    </location>
</feature>
<feature type="compositionally biased region" description="Low complexity" evidence="1">
    <location>
        <begin position="2108"/>
        <end position="2124"/>
    </location>
</feature>
<feature type="compositionally biased region" description="Polar residues" evidence="1">
    <location>
        <begin position="2280"/>
        <end position="2298"/>
    </location>
</feature>
<organism evidence="2 3">
    <name type="scientific">Perkinsus olseni</name>
    <name type="common">Perkinsus atlanticus</name>
    <dbReference type="NCBI Taxonomy" id="32597"/>
    <lineage>
        <taxon>Eukaryota</taxon>
        <taxon>Sar</taxon>
        <taxon>Alveolata</taxon>
        <taxon>Perkinsozoa</taxon>
        <taxon>Perkinsea</taxon>
        <taxon>Perkinsida</taxon>
        <taxon>Perkinsidae</taxon>
        <taxon>Perkinsus</taxon>
    </lineage>
</organism>
<feature type="region of interest" description="Disordered" evidence="1">
    <location>
        <begin position="2668"/>
        <end position="2714"/>
    </location>
</feature>
<feature type="compositionally biased region" description="Polar residues" evidence="1">
    <location>
        <begin position="552"/>
        <end position="561"/>
    </location>
</feature>
<feature type="region of interest" description="Disordered" evidence="1">
    <location>
        <begin position="2397"/>
        <end position="2465"/>
    </location>
</feature>
<gene>
    <name evidence="2" type="ORF">FOL46_008483</name>
</gene>
<dbReference type="InterPro" id="IPR003903">
    <property type="entry name" value="UIM_dom"/>
</dbReference>
<feature type="region of interest" description="Disordered" evidence="1">
    <location>
        <begin position="2076"/>
        <end position="2136"/>
    </location>
</feature>
<dbReference type="PROSITE" id="PS50330">
    <property type="entry name" value="UIM"/>
    <property type="match status" value="1"/>
</dbReference>
<dbReference type="SUPFAM" id="SSF56784">
    <property type="entry name" value="HAD-like"/>
    <property type="match status" value="1"/>
</dbReference>
<protein>
    <submittedName>
        <fullName evidence="2">Uncharacterized protein</fullName>
    </submittedName>
</protein>
<feature type="non-terminal residue" evidence="2">
    <location>
        <position position="1"/>
    </location>
</feature>
<dbReference type="PANTHER" id="PTHR38899">
    <property type="entry name" value="DOMAIN OOKINETE PROTEIN, PUTATIVE-RELATED"/>
    <property type="match status" value="1"/>
</dbReference>
<proteinExistence type="predicted"/>
<feature type="compositionally biased region" description="Polar residues" evidence="1">
    <location>
        <begin position="2311"/>
        <end position="2322"/>
    </location>
</feature>
<feature type="compositionally biased region" description="Polar residues" evidence="1">
    <location>
        <begin position="2440"/>
        <end position="2449"/>
    </location>
</feature>
<name>A0A7J6L6Q7_PEROL</name>